<feature type="transmembrane region" description="Helical" evidence="1">
    <location>
        <begin position="12"/>
        <end position="32"/>
    </location>
</feature>
<gene>
    <name evidence="3" type="ORF">EDB95_3830</name>
</gene>
<dbReference type="CDD" id="cd06577">
    <property type="entry name" value="PASTA_pknB"/>
    <property type="match status" value="3"/>
</dbReference>
<proteinExistence type="predicted"/>
<evidence type="ECO:0000256" key="1">
    <source>
        <dbReference type="SAM" id="Phobius"/>
    </source>
</evidence>
<evidence type="ECO:0000313" key="3">
    <source>
        <dbReference type="EMBL" id="TDW96008.1"/>
    </source>
</evidence>
<protein>
    <submittedName>
        <fullName evidence="3">Beta-lactam-binding protein with PASTA domain</fullName>
    </submittedName>
</protein>
<name>A0A4R8DFC2_9BACT</name>
<dbReference type="RefSeq" id="WP_133995887.1">
    <property type="nucleotide sequence ID" value="NZ_SODV01000002.1"/>
</dbReference>
<feature type="domain" description="PASTA" evidence="2">
    <location>
        <begin position="107"/>
        <end position="177"/>
    </location>
</feature>
<evidence type="ECO:0000259" key="2">
    <source>
        <dbReference type="PROSITE" id="PS51178"/>
    </source>
</evidence>
<sequence>MFKFITHRSFLANLLAVVVISLVLLLVFIVALRSFTHHNQSVKVPSVKGMDLEAATRTLKSFGLEVSVEDSAYRDNLPKLSIVWQSPDAGDEVKVGRTVYLTINRAIPPVIELPNLLGLQFKFAESSLAGYGLKLGDTTYKPDFARNTVLDVLVNGQSTKAGTKIPLGTVVSLVLGQGVAQTEIPVPDLFGMRLADARIVMEANGVVMGSVVPDADVTDTAAAFIYRQNPPPVSADGIINLIHSGQTIDVYVGKQLPVRQDTTK</sequence>
<keyword evidence="1" id="KW-0812">Transmembrane</keyword>
<reference evidence="3 4" key="1">
    <citation type="submission" date="2019-03" db="EMBL/GenBank/DDBJ databases">
        <title>Genomic Encyclopedia of Type Strains, Phase IV (KMG-IV): sequencing the most valuable type-strain genomes for metagenomic binning, comparative biology and taxonomic classification.</title>
        <authorList>
            <person name="Goeker M."/>
        </authorList>
    </citation>
    <scope>NUCLEOTIDE SEQUENCE [LARGE SCALE GENOMIC DNA]</scope>
    <source>
        <strain evidence="3 4">DSM 100059</strain>
    </source>
</reference>
<organism evidence="3 4">
    <name type="scientific">Dinghuibacter silviterrae</name>
    <dbReference type="NCBI Taxonomy" id="1539049"/>
    <lineage>
        <taxon>Bacteria</taxon>
        <taxon>Pseudomonadati</taxon>
        <taxon>Bacteroidota</taxon>
        <taxon>Chitinophagia</taxon>
        <taxon>Chitinophagales</taxon>
        <taxon>Chitinophagaceae</taxon>
        <taxon>Dinghuibacter</taxon>
    </lineage>
</organism>
<dbReference type="AlphaFoldDB" id="A0A4R8DFC2"/>
<accession>A0A4R8DFC2</accession>
<comment type="caution">
    <text evidence="3">The sequence shown here is derived from an EMBL/GenBank/DDBJ whole genome shotgun (WGS) entry which is preliminary data.</text>
</comment>
<keyword evidence="4" id="KW-1185">Reference proteome</keyword>
<dbReference type="PROSITE" id="PS51178">
    <property type="entry name" value="PASTA"/>
    <property type="match status" value="3"/>
</dbReference>
<keyword evidence="1" id="KW-1133">Transmembrane helix</keyword>
<dbReference type="Proteomes" id="UP000294498">
    <property type="component" value="Unassembled WGS sequence"/>
</dbReference>
<dbReference type="Pfam" id="PF03793">
    <property type="entry name" value="PASTA"/>
    <property type="match status" value="1"/>
</dbReference>
<dbReference type="EMBL" id="SODV01000002">
    <property type="protein sequence ID" value="TDW96008.1"/>
    <property type="molecule type" value="Genomic_DNA"/>
</dbReference>
<dbReference type="Gene3D" id="3.30.10.20">
    <property type="match status" value="3"/>
</dbReference>
<dbReference type="InterPro" id="IPR005543">
    <property type="entry name" value="PASTA_dom"/>
</dbReference>
<evidence type="ECO:0000313" key="4">
    <source>
        <dbReference type="Proteomes" id="UP000294498"/>
    </source>
</evidence>
<feature type="domain" description="PASTA" evidence="2">
    <location>
        <begin position="180"/>
        <end position="245"/>
    </location>
</feature>
<feature type="domain" description="PASTA" evidence="2">
    <location>
        <begin position="38"/>
        <end position="105"/>
    </location>
</feature>
<dbReference type="OrthoDB" id="9803895at2"/>
<keyword evidence="1" id="KW-0472">Membrane</keyword>
<dbReference type="SMART" id="SM00740">
    <property type="entry name" value="PASTA"/>
    <property type="match status" value="3"/>
</dbReference>